<dbReference type="OrthoDB" id="2736537at2"/>
<name>A0A3M8H1I6_9BACI</name>
<evidence type="ECO:0000313" key="1">
    <source>
        <dbReference type="EMBL" id="RNC96283.1"/>
    </source>
</evidence>
<organism evidence="1 2">
    <name type="scientific">Lysinibacillus halotolerans</name>
    <dbReference type="NCBI Taxonomy" id="1368476"/>
    <lineage>
        <taxon>Bacteria</taxon>
        <taxon>Bacillati</taxon>
        <taxon>Bacillota</taxon>
        <taxon>Bacilli</taxon>
        <taxon>Bacillales</taxon>
        <taxon>Bacillaceae</taxon>
        <taxon>Lysinibacillus</taxon>
    </lineage>
</organism>
<accession>A0A3M8H1I6</accession>
<reference evidence="1 2" key="1">
    <citation type="journal article" date="2014" name="Int. J. Syst. Evol. Microbiol.">
        <title>Lysinibacillus halotolerans sp. nov., isolated from saline-alkaline soil.</title>
        <authorList>
            <person name="Kong D."/>
            <person name="Wang Y."/>
            <person name="Zhao B."/>
            <person name="Li Y."/>
            <person name="Song J."/>
            <person name="Zhai Y."/>
            <person name="Zhang C."/>
            <person name="Wang H."/>
            <person name="Chen X."/>
            <person name="Zhao B."/>
            <person name="Ruan Z."/>
        </authorList>
    </citation>
    <scope>NUCLEOTIDE SEQUENCE [LARGE SCALE GENOMIC DNA]</scope>
    <source>
        <strain evidence="1 2">MCCC 1A12703</strain>
    </source>
</reference>
<dbReference type="RefSeq" id="WP_122973545.1">
    <property type="nucleotide sequence ID" value="NZ_RHLQ01000067.1"/>
</dbReference>
<dbReference type="Proteomes" id="UP000279909">
    <property type="component" value="Unassembled WGS sequence"/>
</dbReference>
<sequence>MPSHSIAFYEEQFKVYIMENMLGEKTETLKDFLLQLIDDHQNDYKEINYAYLKVKKELLGTKDNIENGKL</sequence>
<proteinExistence type="predicted"/>
<evidence type="ECO:0000313" key="2">
    <source>
        <dbReference type="Proteomes" id="UP000279909"/>
    </source>
</evidence>
<protein>
    <submittedName>
        <fullName evidence="1">Uncharacterized protein</fullName>
    </submittedName>
</protein>
<gene>
    <name evidence="1" type="ORF">EC501_17025</name>
</gene>
<comment type="caution">
    <text evidence="1">The sequence shown here is derived from an EMBL/GenBank/DDBJ whole genome shotgun (WGS) entry which is preliminary data.</text>
</comment>
<dbReference type="EMBL" id="RHLQ01000067">
    <property type="protein sequence ID" value="RNC96283.1"/>
    <property type="molecule type" value="Genomic_DNA"/>
</dbReference>
<keyword evidence="2" id="KW-1185">Reference proteome</keyword>
<dbReference type="AlphaFoldDB" id="A0A3M8H1I6"/>